<protein>
    <submittedName>
        <fullName evidence="1">Uncharacterized protein</fullName>
    </submittedName>
</protein>
<organism evidence="1">
    <name type="scientific">Cucumis melo</name>
    <name type="common">Muskmelon</name>
    <dbReference type="NCBI Taxonomy" id="3656"/>
    <lineage>
        <taxon>Eukaryota</taxon>
        <taxon>Viridiplantae</taxon>
        <taxon>Streptophyta</taxon>
        <taxon>Embryophyta</taxon>
        <taxon>Tracheophyta</taxon>
        <taxon>Spermatophyta</taxon>
        <taxon>Magnoliopsida</taxon>
        <taxon>eudicotyledons</taxon>
        <taxon>Gunneridae</taxon>
        <taxon>Pentapetalae</taxon>
        <taxon>rosids</taxon>
        <taxon>fabids</taxon>
        <taxon>Cucurbitales</taxon>
        <taxon>Cucurbitaceae</taxon>
        <taxon>Benincaseae</taxon>
        <taxon>Cucumis</taxon>
    </lineage>
</organism>
<dbReference type="EnsemblPlants" id="MELO3C030298.2.1">
    <property type="protein sequence ID" value="MELO3C030298.2.1"/>
    <property type="gene ID" value="MELO3C030298.2"/>
</dbReference>
<name>A0A9I9E8J9_CUCME</name>
<proteinExistence type="predicted"/>
<accession>A0A9I9E8J9</accession>
<dbReference type="Gramene" id="MELO3C030298.2.1">
    <property type="protein sequence ID" value="MELO3C030298.2.1"/>
    <property type="gene ID" value="MELO3C030298.2"/>
</dbReference>
<reference evidence="1" key="1">
    <citation type="submission" date="2023-03" db="UniProtKB">
        <authorList>
            <consortium name="EnsemblPlants"/>
        </authorList>
    </citation>
    <scope>IDENTIFICATION</scope>
</reference>
<evidence type="ECO:0000313" key="1">
    <source>
        <dbReference type="EnsemblPlants" id="MELO3C030298.2.1"/>
    </source>
</evidence>
<dbReference type="AlphaFoldDB" id="A0A9I9E8J9"/>
<sequence>MNSRCEFSKIYTAFMATDDGKEVKGNRPTSSLAMGSYKILDKCLKIGSKLSSLKSSQNFLGFCRIVPNYTQSLGVM</sequence>